<feature type="transmembrane region" description="Helical" evidence="1">
    <location>
        <begin position="12"/>
        <end position="32"/>
    </location>
</feature>
<dbReference type="Proteomes" id="UP000018130">
    <property type="component" value="Unassembled WGS sequence"/>
</dbReference>
<organism evidence="2 3">
    <name type="scientific">Crocosphaera watsonii WH 0402</name>
    <dbReference type="NCBI Taxonomy" id="1284629"/>
    <lineage>
        <taxon>Bacteria</taxon>
        <taxon>Bacillati</taxon>
        <taxon>Cyanobacteriota</taxon>
        <taxon>Cyanophyceae</taxon>
        <taxon>Oscillatoriophycideae</taxon>
        <taxon>Chroococcales</taxon>
        <taxon>Aphanothecaceae</taxon>
        <taxon>Crocosphaera</taxon>
    </lineage>
</organism>
<reference evidence="2 3" key="1">
    <citation type="submission" date="2013-01" db="EMBL/GenBank/DDBJ databases">
        <authorList>
            <person name="Bench S."/>
        </authorList>
    </citation>
    <scope>NUCLEOTIDE SEQUENCE [LARGE SCALE GENOMIC DNA]</scope>
    <source>
        <strain evidence="2 3">WH 0402</strain>
    </source>
</reference>
<proteinExistence type="predicted"/>
<protein>
    <submittedName>
        <fullName evidence="2">Uncharacterized protein</fullName>
    </submittedName>
</protein>
<accession>T2JW74</accession>
<keyword evidence="1" id="KW-0812">Transmembrane</keyword>
<name>T2JW74_CROWT</name>
<sequence>MFYYKKIFSSSNYISLLIALIVVIFVSLYFYFIKFDSNITGFFRIGSILPLSLFLNPENTLIYQGEIGYDGQQFFKFSFLTLFLQNPETVNSLDHPIYRYRRIFISFGKLCFSFW</sequence>
<evidence type="ECO:0000313" key="2">
    <source>
        <dbReference type="EMBL" id="CCQ69465.1"/>
    </source>
</evidence>
<dbReference type="AlphaFoldDB" id="T2JW74"/>
<evidence type="ECO:0000313" key="3">
    <source>
        <dbReference type="Proteomes" id="UP000018130"/>
    </source>
</evidence>
<comment type="caution">
    <text evidence="2">The sequence shown here is derived from an EMBL/GenBank/DDBJ whole genome shotgun (WGS) entry which is preliminary data.</text>
</comment>
<reference evidence="2 3" key="2">
    <citation type="submission" date="2013-09" db="EMBL/GenBank/DDBJ databases">
        <title>Whole genome comparison of six Crocosphaera watsonii strains with differing phenotypes.</title>
        <authorList>
            <person name="Bench S.R."/>
            <person name="Heller P."/>
            <person name="Frank I."/>
            <person name="Arciniega M."/>
            <person name="Shilova I.N."/>
            <person name="Zehr J.P."/>
        </authorList>
    </citation>
    <scope>NUCLEOTIDE SEQUENCE [LARGE SCALE GENOMIC DNA]</scope>
    <source>
        <strain evidence="2 3">WH 0402</strain>
    </source>
</reference>
<keyword evidence="1" id="KW-0472">Membrane</keyword>
<gene>
    <name evidence="2" type="ORF">CWATWH0402_4405</name>
</gene>
<dbReference type="RefSeq" id="WP_231599469.1">
    <property type="nucleotide sequence ID" value="NZ_CAQN01000985.1"/>
</dbReference>
<evidence type="ECO:0000256" key="1">
    <source>
        <dbReference type="SAM" id="Phobius"/>
    </source>
</evidence>
<dbReference type="EMBL" id="CAQN01000985">
    <property type="protein sequence ID" value="CCQ69465.1"/>
    <property type="molecule type" value="Genomic_DNA"/>
</dbReference>
<keyword evidence="1" id="KW-1133">Transmembrane helix</keyword>